<dbReference type="GO" id="GO:0016874">
    <property type="term" value="F:ligase activity"/>
    <property type="evidence" value="ECO:0007669"/>
    <property type="project" value="UniProtKB-KW"/>
</dbReference>
<dbReference type="InterPro" id="IPR036612">
    <property type="entry name" value="KH_dom_type_1_sf"/>
</dbReference>
<dbReference type="InterPro" id="IPR047538">
    <property type="entry name" value="KH-I_ASCC1"/>
</dbReference>
<feature type="non-terminal residue" evidence="3">
    <location>
        <position position="339"/>
    </location>
</feature>
<dbReference type="PIRSF" id="PIRSF027019">
    <property type="entry name" value="Euk_LigT"/>
    <property type="match status" value="1"/>
</dbReference>
<dbReference type="Pfam" id="PF00013">
    <property type="entry name" value="KH_1"/>
    <property type="match status" value="1"/>
</dbReference>
<dbReference type="GO" id="GO:0006307">
    <property type="term" value="P:DNA alkylation repair"/>
    <property type="evidence" value="ECO:0007669"/>
    <property type="project" value="InterPro"/>
</dbReference>
<accession>A0A0K8TRA5</accession>
<dbReference type="PANTHER" id="PTHR13360">
    <property type="entry name" value="ACTIVATING SIGNAL COINTEGRATOR 1 COMPLEX SUBUNIT 1"/>
    <property type="match status" value="1"/>
</dbReference>
<reference evidence="3" key="1">
    <citation type="journal article" date="2015" name="Insect Biochem. Mol. Biol.">
        <title>An insight into the sialome of the horse fly, Tabanus bromius.</title>
        <authorList>
            <person name="Ribeiro J.M."/>
            <person name="Kazimirova M."/>
            <person name="Takac P."/>
            <person name="Andersen J.F."/>
            <person name="Francischetti I.M."/>
        </authorList>
    </citation>
    <scope>NUCLEOTIDE SEQUENCE</scope>
</reference>
<dbReference type="InterPro" id="IPR004087">
    <property type="entry name" value="KH_dom"/>
</dbReference>
<dbReference type="EMBL" id="GDAI01000694">
    <property type="protein sequence ID" value="JAI16909.1"/>
    <property type="molecule type" value="mRNA"/>
</dbReference>
<dbReference type="Pfam" id="PF10469">
    <property type="entry name" value="AKAP7_NLS"/>
    <property type="match status" value="1"/>
</dbReference>
<dbReference type="GO" id="GO:0005634">
    <property type="term" value="C:nucleus"/>
    <property type="evidence" value="ECO:0007669"/>
    <property type="project" value="TreeGrafter"/>
</dbReference>
<evidence type="ECO:0000313" key="3">
    <source>
        <dbReference type="EMBL" id="JAI16909.1"/>
    </source>
</evidence>
<dbReference type="SUPFAM" id="SSF54791">
    <property type="entry name" value="Eukaryotic type KH-domain (KH-domain type I)"/>
    <property type="match status" value="1"/>
</dbReference>
<dbReference type="GO" id="GO:0006355">
    <property type="term" value="P:regulation of DNA-templated transcription"/>
    <property type="evidence" value="ECO:0007669"/>
    <property type="project" value="TreeGrafter"/>
</dbReference>
<keyword evidence="3" id="KW-0436">Ligase</keyword>
<dbReference type="SMART" id="SM00322">
    <property type="entry name" value="KH"/>
    <property type="match status" value="1"/>
</dbReference>
<proteinExistence type="evidence at transcript level"/>
<protein>
    <submittedName>
        <fullName evidence="3">Putative akap7 2'5' rna ligase-like domain protein</fullName>
    </submittedName>
</protein>
<feature type="domain" description="K Homology" evidence="2">
    <location>
        <begin position="58"/>
        <end position="126"/>
    </location>
</feature>
<dbReference type="SUPFAM" id="SSF55144">
    <property type="entry name" value="LigT-like"/>
    <property type="match status" value="1"/>
</dbReference>
<organism evidence="3">
    <name type="scientific">Tabanus bromius</name>
    <name type="common">Band-eyed brown horse fly</name>
    <dbReference type="NCBI Taxonomy" id="304241"/>
    <lineage>
        <taxon>Eukaryota</taxon>
        <taxon>Metazoa</taxon>
        <taxon>Ecdysozoa</taxon>
        <taxon>Arthropoda</taxon>
        <taxon>Hexapoda</taxon>
        <taxon>Insecta</taxon>
        <taxon>Pterygota</taxon>
        <taxon>Neoptera</taxon>
        <taxon>Endopterygota</taxon>
        <taxon>Diptera</taxon>
        <taxon>Brachycera</taxon>
        <taxon>Tabanomorpha</taxon>
        <taxon>Tabanoidea</taxon>
        <taxon>Tabanidae</taxon>
        <taxon>Tabanus</taxon>
    </lineage>
</organism>
<dbReference type="Gene3D" id="3.30.1370.10">
    <property type="entry name" value="K Homology domain, type 1"/>
    <property type="match status" value="1"/>
</dbReference>
<dbReference type="Gene3D" id="3.90.1140.10">
    <property type="entry name" value="Cyclic phosphodiesterase"/>
    <property type="match status" value="1"/>
</dbReference>
<dbReference type="AlphaFoldDB" id="A0A0K8TRA5"/>
<dbReference type="InterPro" id="IPR004088">
    <property type="entry name" value="KH_dom_type_1"/>
</dbReference>
<evidence type="ECO:0000259" key="2">
    <source>
        <dbReference type="SMART" id="SM00322"/>
    </source>
</evidence>
<name>A0A0K8TRA5_TABBR</name>
<keyword evidence="1" id="KW-0694">RNA-binding</keyword>
<dbReference type="PANTHER" id="PTHR13360:SF1">
    <property type="entry name" value="ACTIVATING SIGNAL COINTEGRATOR 1 COMPLEX SUBUNIT 1"/>
    <property type="match status" value="1"/>
</dbReference>
<evidence type="ECO:0000256" key="1">
    <source>
        <dbReference type="PROSITE-ProRule" id="PRU00117"/>
    </source>
</evidence>
<dbReference type="InterPro" id="IPR009210">
    <property type="entry name" value="ASCC1"/>
</dbReference>
<dbReference type="InterPro" id="IPR019510">
    <property type="entry name" value="AKAP7-like_phosphoesterase"/>
</dbReference>
<dbReference type="CDD" id="cd22419">
    <property type="entry name" value="KH-I_ASCC1"/>
    <property type="match status" value="1"/>
</dbReference>
<dbReference type="PROSITE" id="PS50084">
    <property type="entry name" value="KH_TYPE_1"/>
    <property type="match status" value="1"/>
</dbReference>
<dbReference type="InterPro" id="IPR009097">
    <property type="entry name" value="Cyclic_Pdiesterase"/>
</dbReference>
<sequence length="339" mass="39076">MDILSPQLMWIGNRCYRVNSIFDQDDLAGSKNSGYVEEDLYDEDCEEEEFEIETTDNDRYKTTFHVPKFFFAQIIGTKGATKKRIEAETKTQIRIPKQGLDGDIIIIGSTRQSVCASRRKVNLIVLAARNKQQFTHFLSIPFTSKEITDNFIKFKNDILSGPEIFGLESSLFQNPKKLHLTIGTMSLMDNEDRALAAQILQNCRESIMKPILNKYGPLELELRGLEYMNDEPSAVDVLYGKVESEPLQLMANLIQDYFIEKGLMQRKTDTVKLHVTLINSLFRAETSEENEQNKRITFDARSILETYKNFYFGKQQLNEVHLSQRYSTSYEGFYEATGI</sequence>
<dbReference type="GO" id="GO:0003723">
    <property type="term" value="F:RNA binding"/>
    <property type="evidence" value="ECO:0007669"/>
    <property type="project" value="UniProtKB-UniRule"/>
</dbReference>